<keyword evidence="2" id="KW-1185">Reference proteome</keyword>
<reference evidence="1" key="1">
    <citation type="submission" date="2016-04" db="EMBL/GenBank/DDBJ databases">
        <authorList>
            <person name="Evans L.H."/>
            <person name="Alamgir A."/>
            <person name="Owens N."/>
            <person name="Weber N.D."/>
            <person name="Virtaneva K."/>
            <person name="Barbian K."/>
            <person name="Babar A."/>
            <person name="Rosenke K."/>
        </authorList>
    </citation>
    <scope>NUCLEOTIDE SEQUENCE [LARGE SCALE GENOMIC DNA]</scope>
    <source>
        <strain evidence="1">CBS 101.48</strain>
    </source>
</reference>
<dbReference type="Proteomes" id="UP000078561">
    <property type="component" value="Unassembled WGS sequence"/>
</dbReference>
<dbReference type="EMBL" id="LT552351">
    <property type="protein sequence ID" value="SAL98748.1"/>
    <property type="molecule type" value="Genomic_DNA"/>
</dbReference>
<gene>
    <name evidence="1" type="primary">ABSGL_04312.1 scaffold 5390</name>
</gene>
<organism evidence="1">
    <name type="scientific">Absidia glauca</name>
    <name type="common">Pin mould</name>
    <dbReference type="NCBI Taxonomy" id="4829"/>
    <lineage>
        <taxon>Eukaryota</taxon>
        <taxon>Fungi</taxon>
        <taxon>Fungi incertae sedis</taxon>
        <taxon>Mucoromycota</taxon>
        <taxon>Mucoromycotina</taxon>
        <taxon>Mucoromycetes</taxon>
        <taxon>Mucorales</taxon>
        <taxon>Cunninghamellaceae</taxon>
        <taxon>Absidia</taxon>
    </lineage>
</organism>
<evidence type="ECO:0000313" key="2">
    <source>
        <dbReference type="Proteomes" id="UP000078561"/>
    </source>
</evidence>
<accession>A0A168ML81</accession>
<name>A0A168ML81_ABSGL</name>
<proteinExistence type="predicted"/>
<sequence length="417" mass="47553">MTYVGYQEKHGGQVSGNGFECRCMKQRPLQLKSLGFRWPPTEDDQDDEGARSADDVVTIDSGEQILGGMRCKEDTEYVPILVKFERRLSKLLLSKVVNTLDTSIYAEMENIFTKAQLDIILHLDTLEYERKYGLDQSTVSLLDDIIEDCNTVTQFLRRIPLEKGELTGKNDWHTYRYRMLCIYGAHPRSSTIVMRHLAKLPLMVDRNSILQLKYIARSRFHPTDTLLHAVTQLPRQPPQNRDIDQTAQATTDTTASSSLCHSLHSPSVPSINIVYSIPIHLTFPSLITISIFLVPRFPLFLNPAGQITTSKSLCHQTADISNLFGRQIDLLLKMKDSSTEPASNEWKSHKSNHLRQRHQSRNLRSSCAILNKRYIESHSLIDTTTAIDVIGTTGYIYKLQWKDPVYVTKLVERSFLA</sequence>
<dbReference type="AlphaFoldDB" id="A0A168ML81"/>
<dbReference type="OrthoDB" id="2276338at2759"/>
<evidence type="ECO:0000313" key="1">
    <source>
        <dbReference type="EMBL" id="SAL98748.1"/>
    </source>
</evidence>
<dbReference type="InParanoid" id="A0A168ML81"/>
<protein>
    <submittedName>
        <fullName evidence="1">Uncharacterized protein</fullName>
    </submittedName>
</protein>